<evidence type="ECO:0000313" key="6">
    <source>
        <dbReference type="Proteomes" id="UP000654918"/>
    </source>
</evidence>
<dbReference type="Gene3D" id="3.40.50.720">
    <property type="entry name" value="NAD(P)-binding Rossmann-like Domain"/>
    <property type="match status" value="1"/>
</dbReference>
<dbReference type="SUPFAM" id="SSF51735">
    <property type="entry name" value="NAD(P)-binding Rossmann-fold domains"/>
    <property type="match status" value="1"/>
</dbReference>
<reference evidence="5" key="1">
    <citation type="journal article" date="2020" name="Phytopathology">
        <title>Genome Sequence Resources of Colletotrichum truncatum, C. plurivorum, C. musicola, and C. sojae: Four Species Pathogenic to Soybean (Glycine max).</title>
        <authorList>
            <person name="Rogerio F."/>
            <person name="Boufleur T.R."/>
            <person name="Ciampi-Guillardi M."/>
            <person name="Sukno S.A."/>
            <person name="Thon M.R."/>
            <person name="Massola Junior N.S."/>
            <person name="Baroncelli R."/>
        </authorList>
    </citation>
    <scope>NUCLEOTIDE SEQUENCE</scope>
    <source>
        <strain evidence="5">LFN00145</strain>
    </source>
</reference>
<dbReference type="PANTHER" id="PTHR47706">
    <property type="entry name" value="NMRA-LIKE FAMILY PROTEIN"/>
    <property type="match status" value="1"/>
</dbReference>
<dbReference type="PANTHER" id="PTHR47706:SF4">
    <property type="entry name" value="NMRA-LIKE DOMAIN-CONTAINING PROTEIN"/>
    <property type="match status" value="1"/>
</dbReference>
<sequence>MTRVAVAGGKGDVGRTIVEVLRSNPQHTVLVLSRKKAKGTIQEDEPSTIAVDYSDVEGLRKTLEDNDIETVISCLALVSEAASNAEVNLIRAASAASPTKRFIASLWAVPSPPKYVSTISALPDLSSISITELEKTDLEHTVVINGHFSDYYGYPMIKTHLKHADFLVDIANKTAAIPGTGDDKVAFTYSFDVAKFVDALISTEKRWPKQSTVIGDVLTINELVHLAESIRGQRFVIHHDTVENLAQFQVTELPSHACAYELFPKEQLQMMFAVINQWITQGLFNLSYEGSLNQMFPHIKTKSVEDIIKVAW</sequence>
<dbReference type="InterPro" id="IPR016040">
    <property type="entry name" value="NAD(P)-bd_dom"/>
</dbReference>
<dbReference type="Proteomes" id="UP000654918">
    <property type="component" value="Unassembled WGS sequence"/>
</dbReference>
<organism evidence="5 6">
    <name type="scientific">Colletotrichum plurivorum</name>
    <dbReference type="NCBI Taxonomy" id="2175906"/>
    <lineage>
        <taxon>Eukaryota</taxon>
        <taxon>Fungi</taxon>
        <taxon>Dikarya</taxon>
        <taxon>Ascomycota</taxon>
        <taxon>Pezizomycotina</taxon>
        <taxon>Sordariomycetes</taxon>
        <taxon>Hypocreomycetidae</taxon>
        <taxon>Glomerellales</taxon>
        <taxon>Glomerellaceae</taxon>
        <taxon>Colletotrichum</taxon>
        <taxon>Colletotrichum orchidearum species complex</taxon>
    </lineage>
</organism>
<evidence type="ECO:0000259" key="4">
    <source>
        <dbReference type="Pfam" id="PF13460"/>
    </source>
</evidence>
<dbReference type="GO" id="GO:0016491">
    <property type="term" value="F:oxidoreductase activity"/>
    <property type="evidence" value="ECO:0007669"/>
    <property type="project" value="UniProtKB-KW"/>
</dbReference>
<dbReference type="InterPro" id="IPR036291">
    <property type="entry name" value="NAD(P)-bd_dom_sf"/>
</dbReference>
<name>A0A8H6KJX0_9PEZI</name>
<evidence type="ECO:0000256" key="2">
    <source>
        <dbReference type="ARBA" id="ARBA00022857"/>
    </source>
</evidence>
<keyword evidence="2" id="KW-0521">NADP</keyword>
<feature type="domain" description="NAD(P)-binding" evidence="4">
    <location>
        <begin position="8"/>
        <end position="105"/>
    </location>
</feature>
<dbReference type="Pfam" id="PF13460">
    <property type="entry name" value="NAD_binding_10"/>
    <property type="match status" value="1"/>
</dbReference>
<comment type="similarity">
    <text evidence="1">Belongs to the NmrA-type oxidoreductase family. Isoflavone reductase subfamily.</text>
</comment>
<dbReference type="InterPro" id="IPR051609">
    <property type="entry name" value="NmrA/Isoflavone_reductase-like"/>
</dbReference>
<evidence type="ECO:0000313" key="5">
    <source>
        <dbReference type="EMBL" id="KAF6832618.1"/>
    </source>
</evidence>
<dbReference type="EMBL" id="WIGO01000067">
    <property type="protein sequence ID" value="KAF6832618.1"/>
    <property type="molecule type" value="Genomic_DNA"/>
</dbReference>
<evidence type="ECO:0000256" key="1">
    <source>
        <dbReference type="ARBA" id="ARBA00005725"/>
    </source>
</evidence>
<dbReference type="Gene3D" id="3.90.25.10">
    <property type="entry name" value="UDP-galactose 4-epimerase, domain 1"/>
    <property type="match status" value="1"/>
</dbReference>
<keyword evidence="6" id="KW-1185">Reference proteome</keyword>
<comment type="caution">
    <text evidence="5">The sequence shown here is derived from an EMBL/GenBank/DDBJ whole genome shotgun (WGS) entry which is preliminary data.</text>
</comment>
<protein>
    <recommendedName>
        <fullName evidence="4">NAD(P)-binding domain-containing protein</fullName>
    </recommendedName>
</protein>
<evidence type="ECO:0000256" key="3">
    <source>
        <dbReference type="ARBA" id="ARBA00023002"/>
    </source>
</evidence>
<accession>A0A8H6KJX0</accession>
<keyword evidence="3" id="KW-0560">Oxidoreductase</keyword>
<proteinExistence type="inferred from homology"/>
<dbReference type="AlphaFoldDB" id="A0A8H6KJX0"/>
<gene>
    <name evidence="5" type="ORF">CPLU01_06014</name>
</gene>